<feature type="domain" description="N-acetyltransferase" evidence="1">
    <location>
        <begin position="32"/>
        <end position="133"/>
    </location>
</feature>
<dbReference type="InterPro" id="IPR016181">
    <property type="entry name" value="Acyl_CoA_acyltransferase"/>
</dbReference>
<evidence type="ECO:0000313" key="2">
    <source>
        <dbReference type="EMBL" id="NEI72501.1"/>
    </source>
</evidence>
<reference evidence="2 3" key="1">
    <citation type="submission" date="2019-12" db="EMBL/GenBank/DDBJ databases">
        <title>Rhizobium genotypes associated with high levels of biological nitrogen fixation by grain legumes in a temperate-maritime cropping system.</title>
        <authorList>
            <person name="Maluk M."/>
            <person name="Francesc Ferrando Molina F."/>
            <person name="Lopez Del Egido L."/>
            <person name="Lafos M."/>
            <person name="Langarica-Fuentes A."/>
            <person name="Gebre Yohannes G."/>
            <person name="Young M.W."/>
            <person name="Martin P."/>
            <person name="Gantlett R."/>
            <person name="Kenicer G."/>
            <person name="Hawes C."/>
            <person name="Begg G.S."/>
            <person name="Quilliam R.S."/>
            <person name="Squire G.R."/>
            <person name="Poole P.S."/>
            <person name="Young P.W."/>
            <person name="Iannetta P.M."/>
            <person name="James E.K."/>
        </authorList>
    </citation>
    <scope>NUCLEOTIDE SEQUENCE [LARGE SCALE GENOMIC DNA]</scope>
    <source>
        <strain evidence="2 3">JHI1118</strain>
    </source>
</reference>
<dbReference type="SUPFAM" id="SSF55729">
    <property type="entry name" value="Acyl-CoA N-acyltransferases (Nat)"/>
    <property type="match status" value="1"/>
</dbReference>
<evidence type="ECO:0000313" key="3">
    <source>
        <dbReference type="Proteomes" id="UP000483035"/>
    </source>
</evidence>
<comment type="caution">
    <text evidence="2">The sequence shown here is derived from an EMBL/GenBank/DDBJ whole genome shotgun (WGS) entry which is preliminary data.</text>
</comment>
<dbReference type="Gene3D" id="3.40.630.30">
    <property type="match status" value="1"/>
</dbReference>
<dbReference type="InterPro" id="IPR000182">
    <property type="entry name" value="GNAT_dom"/>
</dbReference>
<protein>
    <submittedName>
        <fullName evidence="2">GNAT family N-acetyltransferase</fullName>
    </submittedName>
</protein>
<dbReference type="PANTHER" id="PTHR43792">
    <property type="entry name" value="GNAT FAMILY, PUTATIVE (AFU_ORTHOLOGUE AFUA_3G00765)-RELATED-RELATED"/>
    <property type="match status" value="1"/>
</dbReference>
<accession>A0A6L9UB36</accession>
<evidence type="ECO:0000259" key="1">
    <source>
        <dbReference type="Pfam" id="PF13302"/>
    </source>
</evidence>
<name>A0A6L9UB36_9HYPH</name>
<keyword evidence="2" id="KW-0808">Transferase</keyword>
<dbReference type="PANTHER" id="PTHR43792:SF13">
    <property type="entry name" value="ACETYLTRANSFERASE"/>
    <property type="match status" value="1"/>
</dbReference>
<sequence length="155" mass="17010">MALIERNQMIVETTSEDYTSLICGCAPRTFTLADTPIAPAPVLEMLAEVAAKIRQTFTPASWLIVHDNEVVGMCSVTRSPENGVIDIGYGIAASQAIADIVEWASNTPGINTVTAETSLDNRASQRVLQRNGFAMIGERYDEEDGQLIRWCRFTK</sequence>
<gene>
    <name evidence="2" type="ORF">GR212_23300</name>
</gene>
<dbReference type="Proteomes" id="UP000483035">
    <property type="component" value="Unassembled WGS sequence"/>
</dbReference>
<dbReference type="AlphaFoldDB" id="A0A6L9UB36"/>
<organism evidence="2 3">
    <name type="scientific">Rhizobium lusitanum</name>
    <dbReference type="NCBI Taxonomy" id="293958"/>
    <lineage>
        <taxon>Bacteria</taxon>
        <taxon>Pseudomonadati</taxon>
        <taxon>Pseudomonadota</taxon>
        <taxon>Alphaproteobacteria</taxon>
        <taxon>Hyphomicrobiales</taxon>
        <taxon>Rhizobiaceae</taxon>
        <taxon>Rhizobium/Agrobacterium group</taxon>
        <taxon>Rhizobium</taxon>
    </lineage>
</organism>
<dbReference type="GO" id="GO:0016747">
    <property type="term" value="F:acyltransferase activity, transferring groups other than amino-acyl groups"/>
    <property type="evidence" value="ECO:0007669"/>
    <property type="project" value="InterPro"/>
</dbReference>
<dbReference type="InterPro" id="IPR051531">
    <property type="entry name" value="N-acetyltransferase"/>
</dbReference>
<dbReference type="EMBL" id="WUEY01000012">
    <property type="protein sequence ID" value="NEI72501.1"/>
    <property type="molecule type" value="Genomic_DNA"/>
</dbReference>
<proteinExistence type="predicted"/>
<dbReference type="Pfam" id="PF13302">
    <property type="entry name" value="Acetyltransf_3"/>
    <property type="match status" value="1"/>
</dbReference>